<name>A0A543L148_9BURK</name>
<reference evidence="1 2" key="1">
    <citation type="submission" date="2019-06" db="EMBL/GenBank/DDBJ databases">
        <title>Genomic Encyclopedia of Archaeal and Bacterial Type Strains, Phase II (KMG-II): from individual species to whole genera.</title>
        <authorList>
            <person name="Goeker M."/>
        </authorList>
    </citation>
    <scope>NUCLEOTIDE SEQUENCE [LARGE SCALE GENOMIC DNA]</scope>
    <source>
        <strain evidence="1 2">DSM 7270</strain>
    </source>
</reference>
<gene>
    <name evidence="1" type="ORF">BDD18_2996</name>
</gene>
<organism evidence="1 2">
    <name type="scientific">Acidovorax temperans</name>
    <dbReference type="NCBI Taxonomy" id="80878"/>
    <lineage>
        <taxon>Bacteria</taxon>
        <taxon>Pseudomonadati</taxon>
        <taxon>Pseudomonadota</taxon>
        <taxon>Betaproteobacteria</taxon>
        <taxon>Burkholderiales</taxon>
        <taxon>Comamonadaceae</taxon>
        <taxon>Acidovorax</taxon>
    </lineage>
</organism>
<dbReference type="AlphaFoldDB" id="A0A543L148"/>
<protein>
    <submittedName>
        <fullName evidence="1">Uncharacterized protein</fullName>
    </submittedName>
</protein>
<dbReference type="RefSeq" id="WP_142084159.1">
    <property type="nucleotide sequence ID" value="NZ_VFPV01000003.1"/>
</dbReference>
<evidence type="ECO:0000313" key="2">
    <source>
        <dbReference type="Proteomes" id="UP000316993"/>
    </source>
</evidence>
<dbReference type="Proteomes" id="UP000316993">
    <property type="component" value="Unassembled WGS sequence"/>
</dbReference>
<dbReference type="EMBL" id="VFPV01000003">
    <property type="protein sequence ID" value="TQN01056.1"/>
    <property type="molecule type" value="Genomic_DNA"/>
</dbReference>
<sequence length="162" mass="17112">MGTGTTPLSSIRKPLQAVTRFLWSLKGSKQHIGIVSKQLDGDAPPKPLPTLATGHAEVHLTLATQSAVATTVSRRKQTSPPKGRHLYVAASKPIQKGETADLFATPSEQDAPAGSKQTLKPLRIVHSRGGKDGGRLVISGRMADVCAELDRMAAREAALAYG</sequence>
<accession>A0A543L148</accession>
<evidence type="ECO:0000313" key="1">
    <source>
        <dbReference type="EMBL" id="TQN01056.1"/>
    </source>
</evidence>
<comment type="caution">
    <text evidence="1">The sequence shown here is derived from an EMBL/GenBank/DDBJ whole genome shotgun (WGS) entry which is preliminary data.</text>
</comment>
<proteinExistence type="predicted"/>